<dbReference type="STRING" id="1328759.A0A5C2SCP7"/>
<dbReference type="AlphaFoldDB" id="A0A5C2SCP7"/>
<dbReference type="Proteomes" id="UP000313359">
    <property type="component" value="Unassembled WGS sequence"/>
</dbReference>
<dbReference type="PANTHER" id="PTHR39596">
    <property type="match status" value="1"/>
</dbReference>
<accession>A0A5C2SCP7</accession>
<sequence>MCIKIPEHFLLSRLDDGETRFSLDNLSVLLRDWRYRIRRHGLGEQCRPWAARAYSALFTANSLLTSKLVHPDLDTFRHAGLSAEVMSGILCTSAAMAYALLSVPNIFPLQYRPPSPAPFLFNLFSMKGMSSIRARMSANGWCPFTVSVIDSYGLSALGYASTLPPFIRGSADEHRQCTDRNCGVNNVDVLRYQNKHVHPSCTCAHISVPLEDVHALLDFGVIPVVVPVGANLTIRAASDVPYVAISHVWVDGLGSVTEKGLPLCQVERIAPMVRALVPSGAFWMDSLCIPAERNTRKRAIGLMARTYGEAAEVLVLDAGIRACRSDAAIEEKAVRVLTSGWAQRLWTLQEAMLACNLNFEFSDGITRIEELIPATEEIMDDPLMPSLGMELHRLTTYRERGGVRPQPFTLAQVARALKWRSTSKSEDETLAISGLVGVDAAELVALPSHAERMKALLLGLGSVDPGIITFPGVRLDIPGFTWAPQTLMIHGTANMSIQRNGERTALCTPEGLLGEYAIVQFALTTIEDGTSYVIQVDGQTYSWDAIPFKGPSSYRCNAVLLPQGGLPGRGNATLGASVSVAGFDEEPAKDRLVCTFGRRLWLRDSSEGVAKDSGGTLIVATSGRVRVRLM</sequence>
<organism evidence="1 2">
    <name type="scientific">Lentinus tigrinus ALCF2SS1-6</name>
    <dbReference type="NCBI Taxonomy" id="1328759"/>
    <lineage>
        <taxon>Eukaryota</taxon>
        <taxon>Fungi</taxon>
        <taxon>Dikarya</taxon>
        <taxon>Basidiomycota</taxon>
        <taxon>Agaricomycotina</taxon>
        <taxon>Agaricomycetes</taxon>
        <taxon>Polyporales</taxon>
        <taxon>Polyporaceae</taxon>
        <taxon>Lentinus</taxon>
    </lineage>
</organism>
<reference evidence="1" key="1">
    <citation type="journal article" date="2018" name="Genome Biol. Evol.">
        <title>Genomics and development of Lentinus tigrinus, a white-rot wood-decaying mushroom with dimorphic fruiting bodies.</title>
        <authorList>
            <person name="Wu B."/>
            <person name="Xu Z."/>
            <person name="Knudson A."/>
            <person name="Carlson A."/>
            <person name="Chen N."/>
            <person name="Kovaka S."/>
            <person name="LaButti K."/>
            <person name="Lipzen A."/>
            <person name="Pennachio C."/>
            <person name="Riley R."/>
            <person name="Schakwitz W."/>
            <person name="Umezawa K."/>
            <person name="Ohm R.A."/>
            <person name="Grigoriev I.V."/>
            <person name="Nagy L.G."/>
            <person name="Gibbons J."/>
            <person name="Hibbett D."/>
        </authorList>
    </citation>
    <scope>NUCLEOTIDE SEQUENCE [LARGE SCALE GENOMIC DNA]</scope>
    <source>
        <strain evidence="1">ALCF2SS1-6</strain>
    </source>
</reference>
<evidence type="ECO:0000313" key="1">
    <source>
        <dbReference type="EMBL" id="RPD59116.1"/>
    </source>
</evidence>
<keyword evidence="2" id="KW-1185">Reference proteome</keyword>
<protein>
    <recommendedName>
        <fullName evidence="3">Heterokaryon incompatibility domain-containing protein</fullName>
    </recommendedName>
</protein>
<gene>
    <name evidence="1" type="ORF">L227DRAFT_654142</name>
</gene>
<proteinExistence type="predicted"/>
<dbReference type="PANTHER" id="PTHR39596:SF2">
    <property type="entry name" value="HET DOMAIN PROTEIN (AFU_ORTHOLOGUE AFUA_1G17550)-RELATED"/>
    <property type="match status" value="1"/>
</dbReference>
<evidence type="ECO:0000313" key="2">
    <source>
        <dbReference type="Proteomes" id="UP000313359"/>
    </source>
</evidence>
<dbReference type="EMBL" id="ML122271">
    <property type="protein sequence ID" value="RPD59116.1"/>
    <property type="molecule type" value="Genomic_DNA"/>
</dbReference>
<name>A0A5C2SCP7_9APHY</name>
<evidence type="ECO:0008006" key="3">
    <source>
        <dbReference type="Google" id="ProtNLM"/>
    </source>
</evidence>
<dbReference type="OrthoDB" id="2426273at2759"/>